<dbReference type="eggNOG" id="ENOG502S8NB">
    <property type="taxonomic scope" value="Eukaryota"/>
</dbReference>
<organism evidence="2 3">
    <name type="scientific">Metarhizium robertsii</name>
    <dbReference type="NCBI Taxonomy" id="568076"/>
    <lineage>
        <taxon>Eukaryota</taxon>
        <taxon>Fungi</taxon>
        <taxon>Dikarya</taxon>
        <taxon>Ascomycota</taxon>
        <taxon>Pezizomycotina</taxon>
        <taxon>Sordariomycetes</taxon>
        <taxon>Hypocreomycetidae</taxon>
        <taxon>Hypocreales</taxon>
        <taxon>Clavicipitaceae</taxon>
        <taxon>Metarhizium</taxon>
    </lineage>
</organism>
<evidence type="ECO:0000313" key="3">
    <source>
        <dbReference type="Proteomes" id="UP000030151"/>
    </source>
</evidence>
<comment type="caution">
    <text evidence="2">The sequence shown here is derived from an EMBL/GenBank/DDBJ whole genome shotgun (WGS) entry which is preliminary data.</text>
</comment>
<dbReference type="Proteomes" id="UP000030151">
    <property type="component" value="Unassembled WGS sequence"/>
</dbReference>
<keyword evidence="1" id="KW-0732">Signal</keyword>
<evidence type="ECO:0000256" key="1">
    <source>
        <dbReference type="SAM" id="SignalP"/>
    </source>
</evidence>
<feature type="chain" id="PRO_5001474168" description="Secreted protein NIS1" evidence="1">
    <location>
        <begin position="18"/>
        <end position="141"/>
    </location>
</feature>
<dbReference type="AlphaFoldDB" id="A0A014MYP7"/>
<dbReference type="InterPro" id="IPR045469">
    <property type="entry name" value="Nis1"/>
</dbReference>
<sequence>MRASIAVATGLLALANARITGISVPETIRPGDTINATVISENYIQAVYDVAIAFGYAPGHGTPESLGLVAGSIYLGPGQSNQLHSFTEQVAIPESAPRGKGLITASLMSLYGALHMPTLSNFNVTVTFGEETSTKYISSQS</sequence>
<accession>A0A014MYP7</accession>
<dbReference type="EMBL" id="JELW01000038">
    <property type="protein sequence ID" value="EXU97289.1"/>
    <property type="molecule type" value="Genomic_DNA"/>
</dbReference>
<feature type="signal peptide" evidence="1">
    <location>
        <begin position="1"/>
        <end position="17"/>
    </location>
</feature>
<gene>
    <name evidence="2" type="ORF">X797_009566</name>
</gene>
<dbReference type="HOGENOM" id="CLU_138726_0_0_1"/>
<proteinExistence type="predicted"/>
<dbReference type="OrthoDB" id="3913322at2759"/>
<dbReference type="Pfam" id="PF19271">
    <property type="entry name" value="Nis1"/>
    <property type="match status" value="1"/>
</dbReference>
<reference evidence="2 3" key="1">
    <citation type="submission" date="2014-02" db="EMBL/GenBank/DDBJ databases">
        <title>The genome sequence of the entomopathogenic fungus Metarhizium robertsii ARSEF 2575.</title>
        <authorList>
            <person name="Giuliano Garisto Donzelli B."/>
            <person name="Roe B.A."/>
            <person name="Macmil S.L."/>
            <person name="Krasnoff S.B."/>
            <person name="Gibson D.M."/>
        </authorList>
    </citation>
    <scope>NUCLEOTIDE SEQUENCE [LARGE SCALE GENOMIC DNA]</scope>
    <source>
        <strain evidence="2 3">ARSEF 2575</strain>
    </source>
</reference>
<evidence type="ECO:0000313" key="2">
    <source>
        <dbReference type="EMBL" id="EXU97289.1"/>
    </source>
</evidence>
<evidence type="ECO:0008006" key="4">
    <source>
        <dbReference type="Google" id="ProtNLM"/>
    </source>
</evidence>
<protein>
    <recommendedName>
        <fullName evidence="4">Secreted protein NIS1</fullName>
    </recommendedName>
</protein>
<name>A0A014MYP7_9HYPO</name>